<dbReference type="GO" id="GO:0000995">
    <property type="term" value="F:RNA polymerase III general transcription initiation factor activity"/>
    <property type="evidence" value="ECO:0007669"/>
    <property type="project" value="TreeGrafter"/>
</dbReference>
<protein>
    <submittedName>
        <fullName evidence="13">Transcription factor IIIB 90 kDa subunit</fullName>
    </submittedName>
</protein>
<keyword evidence="7" id="KW-0010">Activator</keyword>
<evidence type="ECO:0000256" key="9">
    <source>
        <dbReference type="ARBA" id="ARBA00023242"/>
    </source>
</evidence>
<evidence type="ECO:0000259" key="12">
    <source>
        <dbReference type="SMART" id="SM00385"/>
    </source>
</evidence>
<feature type="region of interest" description="Disordered" evidence="11">
    <location>
        <begin position="344"/>
        <end position="378"/>
    </location>
</feature>
<comment type="caution">
    <text evidence="13">The sequence shown here is derived from an EMBL/GenBank/DDBJ whole genome shotgun (WGS) entry which is preliminary data.</text>
</comment>
<name>A0A8X6Y4Q2_9ARAC</name>
<feature type="coiled-coil region" evidence="10">
    <location>
        <begin position="147"/>
        <end position="183"/>
    </location>
</feature>
<feature type="region of interest" description="Disordered" evidence="11">
    <location>
        <begin position="465"/>
        <end position="549"/>
    </location>
</feature>
<evidence type="ECO:0000256" key="6">
    <source>
        <dbReference type="ARBA" id="ARBA00023015"/>
    </source>
</evidence>
<dbReference type="GO" id="GO:0070897">
    <property type="term" value="P:transcription preinitiation complex assembly"/>
    <property type="evidence" value="ECO:0007669"/>
    <property type="project" value="InterPro"/>
</dbReference>
<dbReference type="GO" id="GO:0005634">
    <property type="term" value="C:nucleus"/>
    <property type="evidence" value="ECO:0007669"/>
    <property type="project" value="UniProtKB-SubCell"/>
</dbReference>
<dbReference type="Gene3D" id="1.20.5.650">
    <property type="entry name" value="Single helix bin"/>
    <property type="match status" value="1"/>
</dbReference>
<proteinExistence type="inferred from homology"/>
<dbReference type="GO" id="GO:0017025">
    <property type="term" value="F:TBP-class protein binding"/>
    <property type="evidence" value="ECO:0007669"/>
    <property type="project" value="InterPro"/>
</dbReference>
<dbReference type="AlphaFoldDB" id="A0A8X6Y4Q2"/>
<dbReference type="Pfam" id="PF00382">
    <property type="entry name" value="TFIIB"/>
    <property type="match status" value="1"/>
</dbReference>
<dbReference type="GO" id="GO:0097550">
    <property type="term" value="C:transcription preinitiation complex"/>
    <property type="evidence" value="ECO:0007669"/>
    <property type="project" value="TreeGrafter"/>
</dbReference>
<keyword evidence="9" id="KW-0539">Nucleus</keyword>
<evidence type="ECO:0000256" key="1">
    <source>
        <dbReference type="ARBA" id="ARBA00004123"/>
    </source>
</evidence>
<comment type="similarity">
    <text evidence="2">Belongs to the TFIIB family.</text>
</comment>
<dbReference type="InterPro" id="IPR013150">
    <property type="entry name" value="TFIIB_cyclin"/>
</dbReference>
<dbReference type="GO" id="GO:0008270">
    <property type="term" value="F:zinc ion binding"/>
    <property type="evidence" value="ECO:0007669"/>
    <property type="project" value="UniProtKB-KW"/>
</dbReference>
<dbReference type="InterPro" id="IPR000812">
    <property type="entry name" value="TFIIB"/>
</dbReference>
<dbReference type="EMBL" id="BMAV01015337">
    <property type="protein sequence ID" value="GFY64636.1"/>
    <property type="molecule type" value="Genomic_DNA"/>
</dbReference>
<evidence type="ECO:0000256" key="4">
    <source>
        <dbReference type="ARBA" id="ARBA00022771"/>
    </source>
</evidence>
<feature type="domain" description="Cyclin-like" evidence="12">
    <location>
        <begin position="38"/>
        <end position="122"/>
    </location>
</feature>
<feature type="compositionally biased region" description="Basic and acidic residues" evidence="11">
    <location>
        <begin position="480"/>
        <end position="498"/>
    </location>
</feature>
<sequence length="549" mass="62657">MLLDLSDVLKINVYELGKTYLKLSTELHINTPAIDPVLYIARFARQLQFGKKENEVAITATKLVRRMKSDWIHFGRRPSGLCGAALLVAARLHNFNRTIDDIIKVVKVCQATVRKRLTEFSETPSGKLSIEDFMTVDLSEEQDPPSFKNARKKLRELEDEGKMKELESQVTEFRKEIERILDNTRKKSRFFSTYGEINDDESSNASSSSRNVDMLIAENTLDSIKDVIGPDESCLPSVDNLVPLLAEGSQSLSENTPSTEFEYSSKELRPTLESLGVTDIKVSNEKPCENLDSDEDNNLDLTGLDDEELDRYFMKPCEYKKKDEVWHKFNADYLEELKEREERRALEEEENAKKPPKKKRCVKKRDQMPASTPGEAMSKVFQQKKISHKLNYDILKSLNPDNSLEDLVEPELETDSAKANSNPPSVKSVRVRSRVKPTLSVPLNIKQGMSDIIGSNRRRVMAALAENGNSSQGSPTKKAKISETEISVKHESEEKEVIDLANDISNEYAEEDEEEEEEESEEEYGFSKADDKPHDFDYDKYIESETYYD</sequence>
<feature type="compositionally biased region" description="Acidic residues" evidence="11">
    <location>
        <begin position="508"/>
        <end position="524"/>
    </location>
</feature>
<keyword evidence="10" id="KW-0175">Coiled coil</keyword>
<dbReference type="InterPro" id="IPR011665">
    <property type="entry name" value="BRF1_TBP-bd_dom"/>
</dbReference>
<keyword evidence="14" id="KW-1185">Reference proteome</keyword>
<evidence type="ECO:0000256" key="10">
    <source>
        <dbReference type="SAM" id="Coils"/>
    </source>
</evidence>
<feature type="compositionally biased region" description="Basic residues" evidence="11">
    <location>
        <begin position="354"/>
        <end position="363"/>
    </location>
</feature>
<reference evidence="13" key="1">
    <citation type="submission" date="2020-08" db="EMBL/GenBank/DDBJ databases">
        <title>Multicomponent nature underlies the extraordinary mechanical properties of spider dragline silk.</title>
        <authorList>
            <person name="Kono N."/>
            <person name="Nakamura H."/>
            <person name="Mori M."/>
            <person name="Yoshida Y."/>
            <person name="Ohtoshi R."/>
            <person name="Malay A.D."/>
            <person name="Moran D.A.P."/>
            <person name="Tomita M."/>
            <person name="Numata K."/>
            <person name="Arakawa K."/>
        </authorList>
    </citation>
    <scope>NUCLEOTIDE SEQUENCE</scope>
</reference>
<dbReference type="GO" id="GO:0001006">
    <property type="term" value="F:RNA polymerase III type 3 promoter sequence-specific DNA binding"/>
    <property type="evidence" value="ECO:0007669"/>
    <property type="project" value="TreeGrafter"/>
</dbReference>
<evidence type="ECO:0000256" key="7">
    <source>
        <dbReference type="ARBA" id="ARBA00023159"/>
    </source>
</evidence>
<keyword evidence="6" id="KW-0805">Transcription regulation</keyword>
<evidence type="ECO:0000313" key="13">
    <source>
        <dbReference type="EMBL" id="GFY64636.1"/>
    </source>
</evidence>
<dbReference type="OrthoDB" id="511529at2759"/>
<dbReference type="FunFam" id="1.10.472.10:FF:000002">
    <property type="entry name" value="Transcription factor IIIB 90 kDa subunit"/>
    <property type="match status" value="1"/>
</dbReference>
<organism evidence="13 14">
    <name type="scientific">Trichonephila inaurata madagascariensis</name>
    <dbReference type="NCBI Taxonomy" id="2747483"/>
    <lineage>
        <taxon>Eukaryota</taxon>
        <taxon>Metazoa</taxon>
        <taxon>Ecdysozoa</taxon>
        <taxon>Arthropoda</taxon>
        <taxon>Chelicerata</taxon>
        <taxon>Arachnida</taxon>
        <taxon>Araneae</taxon>
        <taxon>Araneomorphae</taxon>
        <taxon>Entelegynae</taxon>
        <taxon>Araneoidea</taxon>
        <taxon>Nephilidae</taxon>
        <taxon>Trichonephila</taxon>
        <taxon>Trichonephila inaurata</taxon>
    </lineage>
</organism>
<evidence type="ECO:0000256" key="2">
    <source>
        <dbReference type="ARBA" id="ARBA00010857"/>
    </source>
</evidence>
<accession>A0A8X6Y4Q2</accession>
<dbReference type="CDD" id="cd20554">
    <property type="entry name" value="CYCLIN_TFIIIB90_rpt2"/>
    <property type="match status" value="1"/>
</dbReference>
<feature type="compositionally biased region" description="Basic and acidic residues" evidence="11">
    <location>
        <begin position="528"/>
        <end position="543"/>
    </location>
</feature>
<keyword evidence="5" id="KW-0862">Zinc</keyword>
<comment type="subcellular location">
    <subcellularLocation>
        <location evidence="1">Nucleus</location>
    </subcellularLocation>
</comment>
<dbReference type="SUPFAM" id="SSF47954">
    <property type="entry name" value="Cyclin-like"/>
    <property type="match status" value="1"/>
</dbReference>
<dbReference type="PANTHER" id="PTHR11618">
    <property type="entry name" value="TRANSCRIPTION INITIATION FACTOR IIB-RELATED"/>
    <property type="match status" value="1"/>
</dbReference>
<feature type="region of interest" description="Disordered" evidence="11">
    <location>
        <begin position="406"/>
        <end position="434"/>
    </location>
</feature>
<dbReference type="Gene3D" id="1.10.472.10">
    <property type="entry name" value="Cyclin-like"/>
    <property type="match status" value="1"/>
</dbReference>
<evidence type="ECO:0000313" key="14">
    <source>
        <dbReference type="Proteomes" id="UP000886998"/>
    </source>
</evidence>
<dbReference type="PANTHER" id="PTHR11618:SF4">
    <property type="entry name" value="TRANSCRIPTION FACTOR IIIB 90 KDA SUBUNIT"/>
    <property type="match status" value="1"/>
</dbReference>
<dbReference type="Proteomes" id="UP000886998">
    <property type="component" value="Unassembled WGS sequence"/>
</dbReference>
<keyword evidence="3" id="KW-0479">Metal-binding</keyword>
<keyword evidence="8" id="KW-0804">Transcription</keyword>
<dbReference type="InterPro" id="IPR013763">
    <property type="entry name" value="Cyclin-like_dom"/>
</dbReference>
<evidence type="ECO:0000256" key="8">
    <source>
        <dbReference type="ARBA" id="ARBA00023163"/>
    </source>
</evidence>
<dbReference type="Pfam" id="PF07741">
    <property type="entry name" value="BRF1"/>
    <property type="match status" value="1"/>
</dbReference>
<dbReference type="GO" id="GO:0000126">
    <property type="term" value="C:transcription factor TFIIIB complex"/>
    <property type="evidence" value="ECO:0007669"/>
    <property type="project" value="TreeGrafter"/>
</dbReference>
<evidence type="ECO:0000256" key="5">
    <source>
        <dbReference type="ARBA" id="ARBA00022833"/>
    </source>
</evidence>
<keyword evidence="4" id="KW-0863">Zinc-finger</keyword>
<dbReference type="SMART" id="SM00385">
    <property type="entry name" value="CYCLIN"/>
    <property type="match status" value="1"/>
</dbReference>
<dbReference type="InterPro" id="IPR036915">
    <property type="entry name" value="Cyclin-like_sf"/>
</dbReference>
<gene>
    <name evidence="13" type="primary">BRF1</name>
    <name evidence="13" type="ORF">TNIN_279791</name>
</gene>
<evidence type="ECO:0000256" key="11">
    <source>
        <dbReference type="SAM" id="MobiDB-lite"/>
    </source>
</evidence>
<evidence type="ECO:0000256" key="3">
    <source>
        <dbReference type="ARBA" id="ARBA00022723"/>
    </source>
</evidence>